<evidence type="ECO:0000313" key="13">
    <source>
        <dbReference type="EMBL" id="KAA8822860.1"/>
    </source>
</evidence>
<dbReference type="EMBL" id="RZOA01000014">
    <property type="protein sequence ID" value="KAA8822860.1"/>
    <property type="molecule type" value="Genomic_DNA"/>
</dbReference>
<dbReference type="FunFam" id="1.10.1650.20:FF:000002">
    <property type="entry name" value="Ribonucleoside-diphosphate reductase"/>
    <property type="match status" value="1"/>
</dbReference>
<dbReference type="InterPro" id="IPR000788">
    <property type="entry name" value="RNR_lg_C"/>
</dbReference>
<dbReference type="Pfam" id="PF00317">
    <property type="entry name" value="Ribonuc_red_lgN"/>
    <property type="match status" value="1"/>
</dbReference>
<keyword evidence="5" id="KW-0067">ATP-binding</keyword>
<comment type="function">
    <text evidence="10">Provides the precursors necessary for DNA synthesis. Catalyzes the biosynthesis of deoxyribonucleotides from the corresponding ribonucleotides.</text>
</comment>
<keyword evidence="7 10" id="KW-0215">Deoxyribonucleotide synthesis</keyword>
<evidence type="ECO:0000313" key="15">
    <source>
        <dbReference type="Proteomes" id="UP000374630"/>
    </source>
</evidence>
<dbReference type="Gene3D" id="3.20.70.20">
    <property type="match status" value="1"/>
</dbReference>
<dbReference type="EMBL" id="RZNZ01000015">
    <property type="protein sequence ID" value="KAA8818380.1"/>
    <property type="molecule type" value="Genomic_DNA"/>
</dbReference>
<dbReference type="PRINTS" id="PR01183">
    <property type="entry name" value="RIBORDTASEM1"/>
</dbReference>
<keyword evidence="6 10" id="KW-0560">Oxidoreductase</keyword>
<dbReference type="InterPro" id="IPR013509">
    <property type="entry name" value="RNR_lsu_N"/>
</dbReference>
<evidence type="ECO:0000313" key="14">
    <source>
        <dbReference type="Proteomes" id="UP000345527"/>
    </source>
</evidence>
<evidence type="ECO:0000256" key="4">
    <source>
        <dbReference type="ARBA" id="ARBA00022741"/>
    </source>
</evidence>
<keyword evidence="15" id="KW-1185">Reference proteome</keyword>
<evidence type="ECO:0000313" key="12">
    <source>
        <dbReference type="EMBL" id="KAA8818380.1"/>
    </source>
</evidence>
<gene>
    <name evidence="13" type="primary">nrdE</name>
    <name evidence="13" type="ORF">EM848_07565</name>
    <name evidence="12" type="ORF">EMO90_09885</name>
</gene>
<comment type="similarity">
    <text evidence="1 10">Belongs to the ribonucleoside diphosphate reductase large chain family.</text>
</comment>
<comment type="catalytic activity">
    <reaction evidence="9 10">
        <text>a 2'-deoxyribonucleoside 5'-diphosphate + [thioredoxin]-disulfide + H2O = a ribonucleoside 5'-diphosphate + [thioredoxin]-dithiol</text>
        <dbReference type="Rhea" id="RHEA:23252"/>
        <dbReference type="Rhea" id="RHEA-COMP:10698"/>
        <dbReference type="Rhea" id="RHEA-COMP:10700"/>
        <dbReference type="ChEBI" id="CHEBI:15377"/>
        <dbReference type="ChEBI" id="CHEBI:29950"/>
        <dbReference type="ChEBI" id="CHEBI:50058"/>
        <dbReference type="ChEBI" id="CHEBI:57930"/>
        <dbReference type="ChEBI" id="CHEBI:73316"/>
        <dbReference type="EC" id="1.17.4.1"/>
    </reaction>
</comment>
<dbReference type="InterPro" id="IPR013346">
    <property type="entry name" value="NrdE_NrdA_C"/>
</dbReference>
<dbReference type="GO" id="GO:0005524">
    <property type="term" value="F:ATP binding"/>
    <property type="evidence" value="ECO:0007669"/>
    <property type="project" value="UniProtKB-KW"/>
</dbReference>
<dbReference type="PANTHER" id="PTHR11573">
    <property type="entry name" value="RIBONUCLEOSIDE-DIPHOSPHATE REDUCTASE LARGE CHAIN"/>
    <property type="match status" value="1"/>
</dbReference>
<dbReference type="Pfam" id="PF08343">
    <property type="entry name" value="RNR_N"/>
    <property type="match status" value="1"/>
</dbReference>
<organism evidence="13 14">
    <name type="scientific">Bifidobacterium vespertilionis</name>
    <dbReference type="NCBI Taxonomy" id="2562524"/>
    <lineage>
        <taxon>Bacteria</taxon>
        <taxon>Bacillati</taxon>
        <taxon>Actinomycetota</taxon>
        <taxon>Actinomycetes</taxon>
        <taxon>Bifidobacteriales</taxon>
        <taxon>Bifidobacteriaceae</taxon>
        <taxon>Bifidobacterium</taxon>
    </lineage>
</organism>
<dbReference type="PANTHER" id="PTHR11573:SF30">
    <property type="entry name" value="RIBONUCLEOSIDE-DIPHOSPHATE REDUCTASE 2 SUBUNIT ALPHA"/>
    <property type="match status" value="1"/>
</dbReference>
<keyword evidence="8" id="KW-1015">Disulfide bond</keyword>
<dbReference type="RefSeq" id="WP_150354329.1">
    <property type="nucleotide sequence ID" value="NZ_RZNZ01000015.1"/>
</dbReference>
<dbReference type="InterPro" id="IPR026459">
    <property type="entry name" value="RNR_1b_NrdE"/>
</dbReference>
<evidence type="ECO:0000256" key="2">
    <source>
        <dbReference type="ARBA" id="ARBA00012274"/>
    </source>
</evidence>
<evidence type="ECO:0000256" key="7">
    <source>
        <dbReference type="ARBA" id="ARBA00023116"/>
    </source>
</evidence>
<dbReference type="GO" id="GO:0005971">
    <property type="term" value="C:ribonucleoside-diphosphate reductase complex"/>
    <property type="evidence" value="ECO:0007669"/>
    <property type="project" value="TreeGrafter"/>
</dbReference>
<comment type="caution">
    <text evidence="13">The sequence shown here is derived from an EMBL/GenBank/DDBJ whole genome shotgun (WGS) entry which is preliminary data.</text>
</comment>
<name>A0A5J5DT65_9BIFI</name>
<dbReference type="SUPFAM" id="SSF48168">
    <property type="entry name" value="R1 subunit of ribonucleotide reductase, N-terminal domain"/>
    <property type="match status" value="1"/>
</dbReference>
<dbReference type="Proteomes" id="UP000345527">
    <property type="component" value="Unassembled WGS sequence"/>
</dbReference>
<evidence type="ECO:0000256" key="5">
    <source>
        <dbReference type="ARBA" id="ARBA00022840"/>
    </source>
</evidence>
<dbReference type="NCBIfam" id="TIGR02506">
    <property type="entry name" value="NrdE_NrdA"/>
    <property type="match status" value="1"/>
</dbReference>
<keyword evidence="4" id="KW-0547">Nucleotide-binding</keyword>
<evidence type="ECO:0000256" key="10">
    <source>
        <dbReference type="RuleBase" id="RU003410"/>
    </source>
</evidence>
<evidence type="ECO:0000256" key="8">
    <source>
        <dbReference type="ARBA" id="ARBA00023157"/>
    </source>
</evidence>
<dbReference type="InterPro" id="IPR013554">
    <property type="entry name" value="RNR_N"/>
</dbReference>
<dbReference type="OrthoDB" id="9762933at2"/>
<feature type="domain" description="Ribonucleotide reductase large subunit" evidence="11">
    <location>
        <begin position="583"/>
        <end position="605"/>
    </location>
</feature>
<evidence type="ECO:0000256" key="3">
    <source>
        <dbReference type="ARBA" id="ARBA00022533"/>
    </source>
</evidence>
<dbReference type="EC" id="1.17.4.1" evidence="2 10"/>
<dbReference type="SUPFAM" id="SSF51998">
    <property type="entry name" value="PFL-like glycyl radical enzymes"/>
    <property type="match status" value="1"/>
</dbReference>
<sequence length="731" mass="81395">MPNFDATELPLDNTADTTAERYDPAHDYHALNAMLNLYDSNGLIQFDKDKAAEREYVTGHVAANTVTFASTAERIERLTADGYYDPAVFGQYSPEFLDRIHAHAEAAGFEFGTFLGAFKFYTSYALKTFDGKRYLEDFPQRCTAVALELAAGDEEQAIKYLDAMLSGEFQPATPTFLNLGKAQRGEPVSCFLVRIEDNMESISRGINAALQLSKRGGGVALLLSNLRELGAPIKHIENQSSGVIPVMKLLEDSFSYANQLGARQGAGAVYLNAHHPDILRFLDTKRENADEKIRIKSLALGVVIPDVTFELAKRKAPMALFSPYDVERVYGKPFADISVTEHYDEMVADDRIRKTYIDAREFFTTLAEIQFESGYPYIVFEDTVNRANPIEGRVTMSNLCSEILQVQEASAYNEDLTYSHVGRDVSCNLGSLNIAKAMDGGLAGTVETAIRALTAVSEHTRIDAVPSIRRGNDEGHAIGLGQMNLHGFLAREGIQYGSEEALDFTDMYFMTVAYHAYRASHALAVEKGRAFKSFPTSAYAKPAGEGNYFDKYTDGRRSIEPRTQRVRDLFAKFAVAIPTVDDWKTLQADIIRDGIYNQNLQAVPPTGSISYINHSTSSIHPIASKIEIRKEGKIGRVYYPAAYMTNDNLDYYKDAYEIGWQAIVDTYAEATQHVDQGLSLTLFFPDTATTRDLNKAQIYAWRKGIKTLYYIRIRQQALAGTEVQGCVSCML</sequence>
<dbReference type="GO" id="GO:0009263">
    <property type="term" value="P:deoxyribonucleotide biosynthetic process"/>
    <property type="evidence" value="ECO:0007669"/>
    <property type="project" value="UniProtKB-KW"/>
</dbReference>
<dbReference type="UniPathway" id="UPA00326"/>
<evidence type="ECO:0000256" key="9">
    <source>
        <dbReference type="ARBA" id="ARBA00047754"/>
    </source>
</evidence>
<evidence type="ECO:0000256" key="1">
    <source>
        <dbReference type="ARBA" id="ARBA00010406"/>
    </source>
</evidence>
<dbReference type="PROSITE" id="PS00089">
    <property type="entry name" value="RIBORED_LARGE"/>
    <property type="match status" value="1"/>
</dbReference>
<accession>A0A5J5DT65</accession>
<keyword evidence="3" id="KW-0021">Allosteric enzyme</keyword>
<protein>
    <recommendedName>
        <fullName evidence="2 10">Ribonucleoside-diphosphate reductase</fullName>
        <ecNumber evidence="2 10">1.17.4.1</ecNumber>
    </recommendedName>
</protein>
<dbReference type="GO" id="GO:0004748">
    <property type="term" value="F:ribonucleoside-diphosphate reductase activity, thioredoxin disulfide as acceptor"/>
    <property type="evidence" value="ECO:0007669"/>
    <property type="project" value="UniProtKB-EC"/>
</dbReference>
<dbReference type="InterPro" id="IPR008926">
    <property type="entry name" value="RNR_R1-su_N"/>
</dbReference>
<evidence type="ECO:0000259" key="11">
    <source>
        <dbReference type="PROSITE" id="PS00089"/>
    </source>
</evidence>
<proteinExistence type="inferred from homology"/>
<dbReference type="Proteomes" id="UP000374630">
    <property type="component" value="Unassembled WGS sequence"/>
</dbReference>
<dbReference type="NCBIfam" id="TIGR04170">
    <property type="entry name" value="RNR_1b_NrdE"/>
    <property type="match status" value="1"/>
</dbReference>
<dbReference type="InterPro" id="IPR039718">
    <property type="entry name" value="Rrm1"/>
</dbReference>
<evidence type="ECO:0000256" key="6">
    <source>
        <dbReference type="ARBA" id="ARBA00023002"/>
    </source>
</evidence>
<dbReference type="Gene3D" id="1.10.1650.20">
    <property type="match status" value="1"/>
</dbReference>
<dbReference type="Pfam" id="PF02867">
    <property type="entry name" value="Ribonuc_red_lgC"/>
    <property type="match status" value="1"/>
</dbReference>
<dbReference type="AlphaFoldDB" id="A0A5J5DT65"/>
<reference evidence="14 15" key="1">
    <citation type="journal article" date="2019" name="Syst. Appl. Microbiol.">
        <title>Characterization of Bifidobacterium species in feaces of the Egyptian fruit bat: Description of B. vespertilionis sp. nov. and B. rousetti sp. nov.</title>
        <authorList>
            <person name="Modesto M."/>
            <person name="Satti M."/>
            <person name="Watanabe K."/>
            <person name="Puglisi E."/>
            <person name="Morelli L."/>
            <person name="Huang C.-H."/>
            <person name="Liou J.-S."/>
            <person name="Miyashita M."/>
            <person name="Tamura T."/>
            <person name="Saito S."/>
            <person name="Mori K."/>
            <person name="Huang L."/>
            <person name="Sciavilla P."/>
            <person name="Sandri C."/>
            <person name="Spiezio C."/>
            <person name="Vitali F."/>
            <person name="Cavalieri D."/>
            <person name="Perpetuini G."/>
            <person name="Tofalo R."/>
            <person name="Bonetti A."/>
            <person name="Arita M."/>
            <person name="Mattarelli P."/>
        </authorList>
    </citation>
    <scope>NUCLEOTIDE SEQUENCE [LARGE SCALE GENOMIC DNA]</scope>
    <source>
        <strain evidence="12 15">RST16</strain>
        <strain evidence="13 14">RST8</strain>
    </source>
</reference>
<dbReference type="CDD" id="cd01679">
    <property type="entry name" value="RNR_I"/>
    <property type="match status" value="1"/>
</dbReference>